<protein>
    <recommendedName>
        <fullName evidence="4">RED-like N-terminal domain-containing protein</fullName>
    </recommendedName>
</protein>
<dbReference type="Pfam" id="PF07808">
    <property type="entry name" value="RED_N"/>
    <property type="match status" value="1"/>
</dbReference>
<dbReference type="Proteomes" id="UP000784294">
    <property type="component" value="Unassembled WGS sequence"/>
</dbReference>
<feature type="compositionally biased region" description="Low complexity" evidence="3">
    <location>
        <begin position="75"/>
        <end position="87"/>
    </location>
</feature>
<feature type="region of interest" description="Disordered" evidence="3">
    <location>
        <begin position="42"/>
        <end position="157"/>
    </location>
</feature>
<feature type="compositionally biased region" description="Polar residues" evidence="3">
    <location>
        <begin position="15"/>
        <end position="26"/>
    </location>
</feature>
<dbReference type="GO" id="GO:0005634">
    <property type="term" value="C:nucleus"/>
    <property type="evidence" value="ECO:0007669"/>
    <property type="project" value="UniProtKB-SubCell"/>
</dbReference>
<dbReference type="InterPro" id="IPR039896">
    <property type="entry name" value="Red-like"/>
</dbReference>
<evidence type="ECO:0000256" key="1">
    <source>
        <dbReference type="ARBA" id="ARBA00004123"/>
    </source>
</evidence>
<dbReference type="PANTHER" id="PTHR12765">
    <property type="entry name" value="RED PROTEIN IK FACTOR CYTOKINE IK"/>
    <property type="match status" value="1"/>
</dbReference>
<feature type="compositionally biased region" description="Low complexity" evidence="3">
    <location>
        <begin position="46"/>
        <end position="55"/>
    </location>
</feature>
<keyword evidence="2" id="KW-0539">Nucleus</keyword>
<organism evidence="5 6">
    <name type="scientific">Protopolystoma xenopodis</name>
    <dbReference type="NCBI Taxonomy" id="117903"/>
    <lineage>
        <taxon>Eukaryota</taxon>
        <taxon>Metazoa</taxon>
        <taxon>Spiralia</taxon>
        <taxon>Lophotrochozoa</taxon>
        <taxon>Platyhelminthes</taxon>
        <taxon>Monogenea</taxon>
        <taxon>Polyopisthocotylea</taxon>
        <taxon>Polystomatidea</taxon>
        <taxon>Polystomatidae</taxon>
        <taxon>Protopolystoma</taxon>
    </lineage>
</organism>
<evidence type="ECO:0000313" key="6">
    <source>
        <dbReference type="Proteomes" id="UP000784294"/>
    </source>
</evidence>
<comment type="subcellular location">
    <subcellularLocation>
        <location evidence="1">Nucleus</location>
    </subcellularLocation>
</comment>
<keyword evidence="6" id="KW-1185">Reference proteome</keyword>
<feature type="domain" description="RED-like N-terminal" evidence="4">
    <location>
        <begin position="140"/>
        <end position="380"/>
    </location>
</feature>
<dbReference type="OrthoDB" id="3366823at2759"/>
<feature type="compositionally biased region" description="Basic and acidic residues" evidence="3">
    <location>
        <begin position="139"/>
        <end position="157"/>
    </location>
</feature>
<name>A0A3S5CQB5_9PLAT</name>
<dbReference type="EMBL" id="CAAALY010261558">
    <property type="protein sequence ID" value="VEL39525.1"/>
    <property type="molecule type" value="Genomic_DNA"/>
</dbReference>
<evidence type="ECO:0000259" key="4">
    <source>
        <dbReference type="Pfam" id="PF07808"/>
    </source>
</evidence>
<proteinExistence type="predicted"/>
<accession>A0A3S5CQB5</accession>
<gene>
    <name evidence="5" type="ORF">PXEA_LOCUS32965</name>
</gene>
<feature type="region of interest" description="Disordered" evidence="3">
    <location>
        <begin position="1"/>
        <end position="26"/>
    </location>
</feature>
<evidence type="ECO:0000256" key="2">
    <source>
        <dbReference type="ARBA" id="ARBA00023242"/>
    </source>
</evidence>
<feature type="compositionally biased region" description="Basic residues" evidence="3">
    <location>
        <begin position="88"/>
        <end position="107"/>
    </location>
</feature>
<sequence length="425" mass="46915">MEFSKYATNPMAPDNSINIKDTPIPQLSNSDFRRLLMTPRAPITHSYSSAAAEASVNAEDRDAEEGQDNRRRPYAGAFASGGSSSQHSKSKAVGHSGGHRRHQRPQVRQRGDTKGRPPVAEEPPVVGGGGAGASGEIIDSERRPRYRDRARERREGKLTVREADGEDDEPAEILGRDAEADEEALRRTADYRTVAPTADAGASHAERRKLLIQESKYLGGDMEHTHLVKGLDYVLLQKVRLEIQNKEREVDQLLDVELDKPEKPVISVAEPPVGLIGKKAGEQMQFKTRLAQSIIETLFGQSLPLRNEYFQSGRMAYRVELEDEFADSEVPTTVIRSKSDCPFLQSHAAGGITTTEIVINKLTQILSYLRAGKRQAKKAKMKGRLGGKEEPLSAELGKAKKLPGKLYLITRLNTCLELYHPGSSS</sequence>
<dbReference type="InterPro" id="IPR012916">
    <property type="entry name" value="RED_N"/>
</dbReference>
<evidence type="ECO:0000313" key="5">
    <source>
        <dbReference type="EMBL" id="VEL39525.1"/>
    </source>
</evidence>
<comment type="caution">
    <text evidence="5">The sequence shown here is derived from an EMBL/GenBank/DDBJ whole genome shotgun (WGS) entry which is preliminary data.</text>
</comment>
<evidence type="ECO:0000256" key="3">
    <source>
        <dbReference type="SAM" id="MobiDB-lite"/>
    </source>
</evidence>
<dbReference type="AlphaFoldDB" id="A0A3S5CQB5"/>
<reference evidence="5" key="1">
    <citation type="submission" date="2018-11" db="EMBL/GenBank/DDBJ databases">
        <authorList>
            <consortium name="Pathogen Informatics"/>
        </authorList>
    </citation>
    <scope>NUCLEOTIDE SEQUENCE</scope>
</reference>